<keyword evidence="11" id="KW-1185">Reference proteome</keyword>
<keyword evidence="4 9" id="KW-0808">Transferase</keyword>
<evidence type="ECO:0000256" key="6">
    <source>
        <dbReference type="ARBA" id="ARBA00048128"/>
    </source>
</evidence>
<protein>
    <recommendedName>
        <fullName evidence="3">UTP--glucose-1-phosphate uridylyltransferase</fullName>
        <ecNumber evidence="3">2.7.7.9</ecNumber>
    </recommendedName>
</protein>
<evidence type="ECO:0000256" key="3">
    <source>
        <dbReference type="ARBA" id="ARBA00012415"/>
    </source>
</evidence>
<dbReference type="UniPathway" id="UPA00215"/>
<comment type="similarity">
    <text evidence="2">Belongs to the UDPGP type 2 family.</text>
</comment>
<dbReference type="GO" id="GO:0003983">
    <property type="term" value="F:UTP:glucose-1-phosphate uridylyltransferase activity"/>
    <property type="evidence" value="ECO:0007669"/>
    <property type="project" value="UniProtKB-EC"/>
</dbReference>
<sequence length="296" mass="32744">MMTIKKAVIPAAGLGTRFLPITKATAKEMLPLMDKPVIQFIVEEVLASGIEEILIVTGRNKRSIEDHFDSNYELEQNLAEKGKEGLLEMVQSSTLHNIQFKRQHYPKGLGDAILQAKSFVGNEPFLLTLGDNIMVSDKPASKQVMEIADHYQATAILTQAVSNQEAKHYGIVDEASSRSEDVYDISGLVEKPTQPNYDPAMAICGRYVLTPDIFSAIEAVGVNPQSGEIELTDALNLLAKDQAVLSTHFHGQWYEVGEPLGLIEASIQYALHHEETSQGLNDYLKQEIIPRLKAEK</sequence>
<evidence type="ECO:0000313" key="9">
    <source>
        <dbReference type="EMBL" id="QPS02182.1"/>
    </source>
</evidence>
<feature type="domain" description="Nucleotidyl transferase" evidence="7">
    <location>
        <begin position="6"/>
        <end position="269"/>
    </location>
</feature>
<dbReference type="InterPro" id="IPR029044">
    <property type="entry name" value="Nucleotide-diphossugar_trans"/>
</dbReference>
<reference evidence="9 10" key="1">
    <citation type="submission" date="2020-12" db="EMBL/GenBank/DDBJ databases">
        <title>FDA dAtabase for Regulatory Grade micrObial Sequences (FDA-ARGOS): Supporting development and validation of Infectious Disease Dx tests.</title>
        <authorList>
            <person name="Sproer C."/>
            <person name="Gronow S."/>
            <person name="Severitt S."/>
            <person name="Schroder I."/>
            <person name="Tallon L."/>
            <person name="Sadzewicz L."/>
            <person name="Zhao X."/>
            <person name="Boylan J."/>
            <person name="Ott S."/>
            <person name="Bowen H."/>
            <person name="Vavikolanu K."/>
            <person name="Mehta A."/>
            <person name="Aluvathingal J."/>
            <person name="Nadendla S."/>
            <person name="Lowell S."/>
            <person name="Myers T."/>
            <person name="Yan Y."/>
            <person name="Sichtig H."/>
        </authorList>
    </citation>
    <scope>NUCLEOTIDE SEQUENCE [LARGE SCALE GENOMIC DNA]</scope>
    <source>
        <strain evidence="9 10">FDAARGOS_911</strain>
    </source>
</reference>
<proteinExistence type="inferred from homology"/>
<name>A0A7T2RSH4_9LACT</name>
<comment type="pathway">
    <text evidence="1">Carbohydrate metabolism; nucleotide-sugar metabolism.</text>
</comment>
<evidence type="ECO:0000256" key="2">
    <source>
        <dbReference type="ARBA" id="ARBA00006890"/>
    </source>
</evidence>
<dbReference type="Proteomes" id="UP001069145">
    <property type="component" value="Unassembled WGS sequence"/>
</dbReference>
<keyword evidence="5 9" id="KW-0548">Nucleotidyltransferase</keyword>
<dbReference type="Pfam" id="PF00483">
    <property type="entry name" value="NTP_transferase"/>
    <property type="match status" value="1"/>
</dbReference>
<dbReference type="CDD" id="cd02541">
    <property type="entry name" value="UGPase_prokaryotic"/>
    <property type="match status" value="1"/>
</dbReference>
<evidence type="ECO:0000313" key="11">
    <source>
        <dbReference type="Proteomes" id="UP001069145"/>
    </source>
</evidence>
<organism evidence="9 10">
    <name type="scientific">Aerococcus urinae</name>
    <dbReference type="NCBI Taxonomy" id="1376"/>
    <lineage>
        <taxon>Bacteria</taxon>
        <taxon>Bacillati</taxon>
        <taxon>Bacillota</taxon>
        <taxon>Bacilli</taxon>
        <taxon>Lactobacillales</taxon>
        <taxon>Aerococcaceae</taxon>
        <taxon>Aerococcus</taxon>
    </lineage>
</organism>
<comment type="catalytic activity">
    <reaction evidence="6">
        <text>alpha-D-glucose 1-phosphate + UTP + H(+) = UDP-alpha-D-glucose + diphosphate</text>
        <dbReference type="Rhea" id="RHEA:19889"/>
        <dbReference type="ChEBI" id="CHEBI:15378"/>
        <dbReference type="ChEBI" id="CHEBI:33019"/>
        <dbReference type="ChEBI" id="CHEBI:46398"/>
        <dbReference type="ChEBI" id="CHEBI:58601"/>
        <dbReference type="ChEBI" id="CHEBI:58885"/>
        <dbReference type="EC" id="2.7.7.9"/>
    </reaction>
</comment>
<evidence type="ECO:0000313" key="8">
    <source>
        <dbReference type="EMBL" id="MCY3053860.1"/>
    </source>
</evidence>
<dbReference type="EMBL" id="CP065662">
    <property type="protein sequence ID" value="QPS02182.1"/>
    <property type="molecule type" value="Genomic_DNA"/>
</dbReference>
<evidence type="ECO:0000256" key="4">
    <source>
        <dbReference type="ARBA" id="ARBA00022679"/>
    </source>
</evidence>
<evidence type="ECO:0000259" key="7">
    <source>
        <dbReference type="Pfam" id="PF00483"/>
    </source>
</evidence>
<dbReference type="EMBL" id="JAOTML010000009">
    <property type="protein sequence ID" value="MCY3053860.1"/>
    <property type="molecule type" value="Genomic_DNA"/>
</dbReference>
<gene>
    <name evidence="9" type="ORF">I6G68_03755</name>
    <name evidence="8" type="ORF">ODY43_07645</name>
</gene>
<accession>A0A7T2RSH4</accession>
<dbReference type="InterPro" id="IPR005835">
    <property type="entry name" value="NTP_transferase_dom"/>
</dbReference>
<evidence type="ECO:0000256" key="5">
    <source>
        <dbReference type="ARBA" id="ARBA00022695"/>
    </source>
</evidence>
<dbReference type="EC" id="2.7.7.9" evidence="3"/>
<dbReference type="PANTHER" id="PTHR43197">
    <property type="entry name" value="UTP--GLUCOSE-1-PHOSPHATE URIDYLYLTRANSFERASE"/>
    <property type="match status" value="1"/>
</dbReference>
<dbReference type="PANTHER" id="PTHR43197:SF1">
    <property type="entry name" value="UTP--GLUCOSE-1-PHOSPHATE URIDYLYLTRANSFERASE"/>
    <property type="match status" value="1"/>
</dbReference>
<evidence type="ECO:0000313" key="10">
    <source>
        <dbReference type="Proteomes" id="UP000594771"/>
    </source>
</evidence>
<dbReference type="SUPFAM" id="SSF53448">
    <property type="entry name" value="Nucleotide-diphospho-sugar transferases"/>
    <property type="match status" value="1"/>
</dbReference>
<dbReference type="Gene3D" id="3.90.550.10">
    <property type="entry name" value="Spore Coat Polysaccharide Biosynthesis Protein SpsA, Chain A"/>
    <property type="match status" value="1"/>
</dbReference>
<evidence type="ECO:0000256" key="1">
    <source>
        <dbReference type="ARBA" id="ARBA00005136"/>
    </source>
</evidence>
<reference evidence="8" key="2">
    <citation type="submission" date="2022-09" db="EMBL/GenBank/DDBJ databases">
        <title>Aerococcus urinae taxonomy study.</title>
        <authorList>
            <person name="Christensen J."/>
            <person name="Senneby E."/>
        </authorList>
    </citation>
    <scope>NUCLEOTIDE SEQUENCE</scope>
    <source>
        <strain evidence="8">NLD-066-U95</strain>
    </source>
</reference>
<dbReference type="OrthoDB" id="9803871at2"/>
<dbReference type="AlphaFoldDB" id="A0A7T2RSH4"/>
<dbReference type="KEGG" id="aun:AWM73_06280"/>
<dbReference type="GO" id="GO:0006011">
    <property type="term" value="P:UDP-alpha-D-glucose metabolic process"/>
    <property type="evidence" value="ECO:0007669"/>
    <property type="project" value="InterPro"/>
</dbReference>
<dbReference type="InterPro" id="IPR005771">
    <property type="entry name" value="GalU_uridylyltTrfase_bac/arc"/>
</dbReference>
<dbReference type="Proteomes" id="UP000594771">
    <property type="component" value="Chromosome"/>
</dbReference>